<dbReference type="Gene3D" id="2.40.50.140">
    <property type="entry name" value="Nucleic acid-binding proteins"/>
    <property type="match status" value="4"/>
</dbReference>
<evidence type="ECO:0000256" key="3">
    <source>
        <dbReference type="ARBA" id="ARBA00023274"/>
    </source>
</evidence>
<dbReference type="PANTHER" id="PTHR10724:SF7">
    <property type="entry name" value="SMALL RIBOSOMAL SUBUNIT PROTEIN BS1C"/>
    <property type="match status" value="1"/>
</dbReference>
<evidence type="ECO:0000256" key="4">
    <source>
        <dbReference type="ARBA" id="ARBA00025604"/>
    </source>
</evidence>
<evidence type="ECO:0000313" key="7">
    <source>
        <dbReference type="EMBL" id="QDT36574.1"/>
    </source>
</evidence>
<evidence type="ECO:0000256" key="2">
    <source>
        <dbReference type="ARBA" id="ARBA00022980"/>
    </source>
</evidence>
<dbReference type="InterPro" id="IPR003029">
    <property type="entry name" value="S1_domain"/>
</dbReference>
<evidence type="ECO:0000313" key="8">
    <source>
        <dbReference type="Proteomes" id="UP000317318"/>
    </source>
</evidence>
<dbReference type="Proteomes" id="UP000317318">
    <property type="component" value="Chromosome"/>
</dbReference>
<dbReference type="GO" id="GO:0003729">
    <property type="term" value="F:mRNA binding"/>
    <property type="evidence" value="ECO:0007669"/>
    <property type="project" value="TreeGrafter"/>
</dbReference>
<dbReference type="CDD" id="cd05688">
    <property type="entry name" value="S1_RPS1_repeat_ec3"/>
    <property type="match status" value="1"/>
</dbReference>
<gene>
    <name evidence="7" type="primary">rpsA_1</name>
    <name evidence="7" type="ORF">Pan189_09340</name>
</gene>
<organism evidence="7 8">
    <name type="scientific">Stratiformator vulcanicus</name>
    <dbReference type="NCBI Taxonomy" id="2527980"/>
    <lineage>
        <taxon>Bacteria</taxon>
        <taxon>Pseudomonadati</taxon>
        <taxon>Planctomycetota</taxon>
        <taxon>Planctomycetia</taxon>
        <taxon>Planctomycetales</taxon>
        <taxon>Planctomycetaceae</taxon>
        <taxon>Stratiformator</taxon>
    </lineage>
</organism>
<dbReference type="InterPro" id="IPR035104">
    <property type="entry name" value="Ribosomal_protein_S1-like"/>
</dbReference>
<feature type="compositionally biased region" description="Polar residues" evidence="5">
    <location>
        <begin position="57"/>
        <end position="73"/>
    </location>
</feature>
<dbReference type="EMBL" id="CP036268">
    <property type="protein sequence ID" value="QDT36574.1"/>
    <property type="molecule type" value="Genomic_DNA"/>
</dbReference>
<protein>
    <submittedName>
        <fullName evidence="7">30S ribosomal protein S1</fullName>
    </submittedName>
</protein>
<evidence type="ECO:0000259" key="6">
    <source>
        <dbReference type="PROSITE" id="PS50126"/>
    </source>
</evidence>
<dbReference type="GO" id="GO:0003735">
    <property type="term" value="F:structural constituent of ribosome"/>
    <property type="evidence" value="ECO:0007669"/>
    <property type="project" value="TreeGrafter"/>
</dbReference>
<feature type="region of interest" description="Disordered" evidence="5">
    <location>
        <begin position="681"/>
        <end position="731"/>
    </location>
</feature>
<dbReference type="CDD" id="cd04465">
    <property type="entry name" value="S1_RPS1_repeat_ec2_hs2"/>
    <property type="match status" value="1"/>
</dbReference>
<dbReference type="KEGG" id="svp:Pan189_09340"/>
<dbReference type="AlphaFoldDB" id="A0A517QYA1"/>
<name>A0A517QYA1_9PLAN</name>
<feature type="compositionally biased region" description="Low complexity" evidence="5">
    <location>
        <begin position="292"/>
        <end position="301"/>
    </location>
</feature>
<feature type="domain" description="S1 motif" evidence="6">
    <location>
        <begin position="611"/>
        <end position="680"/>
    </location>
</feature>
<dbReference type="FunFam" id="2.40.50.140:FF:000103">
    <property type="entry name" value="protein RRP5 homolog"/>
    <property type="match status" value="1"/>
</dbReference>
<dbReference type="GO" id="GO:0006412">
    <property type="term" value="P:translation"/>
    <property type="evidence" value="ECO:0007669"/>
    <property type="project" value="TreeGrafter"/>
</dbReference>
<reference evidence="7 8" key="1">
    <citation type="submission" date="2019-02" db="EMBL/GenBank/DDBJ databases">
        <title>Deep-cultivation of Planctomycetes and their phenomic and genomic characterization uncovers novel biology.</title>
        <authorList>
            <person name="Wiegand S."/>
            <person name="Jogler M."/>
            <person name="Boedeker C."/>
            <person name="Pinto D."/>
            <person name="Vollmers J."/>
            <person name="Rivas-Marin E."/>
            <person name="Kohn T."/>
            <person name="Peeters S.H."/>
            <person name="Heuer A."/>
            <person name="Rast P."/>
            <person name="Oberbeckmann S."/>
            <person name="Bunk B."/>
            <person name="Jeske O."/>
            <person name="Meyerdierks A."/>
            <person name="Storesund J.E."/>
            <person name="Kallscheuer N."/>
            <person name="Luecker S."/>
            <person name="Lage O.M."/>
            <person name="Pohl T."/>
            <person name="Merkel B.J."/>
            <person name="Hornburger P."/>
            <person name="Mueller R.-W."/>
            <person name="Bruemmer F."/>
            <person name="Labrenz M."/>
            <person name="Spormann A.M."/>
            <person name="Op den Camp H."/>
            <person name="Overmann J."/>
            <person name="Amann R."/>
            <person name="Jetten M.S.M."/>
            <person name="Mascher T."/>
            <person name="Medema M.H."/>
            <person name="Devos D.P."/>
            <person name="Kaster A.-K."/>
            <person name="Ovreas L."/>
            <person name="Rohde M."/>
            <person name="Galperin M.Y."/>
            <person name="Jogler C."/>
        </authorList>
    </citation>
    <scope>NUCLEOTIDE SEQUENCE [LARGE SCALE GENOMIC DNA]</scope>
    <source>
        <strain evidence="7 8">Pan189</strain>
    </source>
</reference>
<dbReference type="PANTHER" id="PTHR10724">
    <property type="entry name" value="30S RIBOSOMAL PROTEIN S1"/>
    <property type="match status" value="1"/>
</dbReference>
<feature type="compositionally biased region" description="Low complexity" evidence="5">
    <location>
        <begin position="181"/>
        <end position="190"/>
    </location>
</feature>
<keyword evidence="3" id="KW-0687">Ribonucleoprotein</keyword>
<evidence type="ECO:0000256" key="5">
    <source>
        <dbReference type="SAM" id="MobiDB-lite"/>
    </source>
</evidence>
<feature type="compositionally biased region" description="Basic and acidic residues" evidence="5">
    <location>
        <begin position="259"/>
        <end position="269"/>
    </location>
</feature>
<feature type="domain" description="S1 motif" evidence="6">
    <location>
        <begin position="439"/>
        <end position="505"/>
    </location>
</feature>
<dbReference type="GO" id="GO:0022627">
    <property type="term" value="C:cytosolic small ribosomal subunit"/>
    <property type="evidence" value="ECO:0007669"/>
    <property type="project" value="TreeGrafter"/>
</dbReference>
<dbReference type="InterPro" id="IPR050437">
    <property type="entry name" value="Ribos_protein_bS1-like"/>
</dbReference>
<feature type="compositionally biased region" description="Gly residues" evidence="5">
    <location>
        <begin position="710"/>
        <end position="724"/>
    </location>
</feature>
<feature type="region of interest" description="Disordered" evidence="5">
    <location>
        <begin position="27"/>
        <end position="345"/>
    </location>
</feature>
<keyword evidence="8" id="KW-1185">Reference proteome</keyword>
<accession>A0A517QYA1</accession>
<comment type="function">
    <text evidence="4">Binds mRNA; thus facilitating recognition of the initiation point. It is needed to translate mRNA with a short Shine-Dalgarno (SD) purine-rich sequence.</text>
</comment>
<keyword evidence="2 7" id="KW-0689">Ribosomal protein</keyword>
<feature type="compositionally biased region" description="Polar residues" evidence="5">
    <location>
        <begin position="39"/>
        <end position="50"/>
    </location>
</feature>
<dbReference type="SUPFAM" id="SSF50249">
    <property type="entry name" value="Nucleic acid-binding proteins"/>
    <property type="match status" value="3"/>
</dbReference>
<dbReference type="PRINTS" id="PR00681">
    <property type="entry name" value="RIBOSOMALS1"/>
</dbReference>
<comment type="similarity">
    <text evidence="1">Belongs to the bacterial ribosomal protein bS1 family.</text>
</comment>
<dbReference type="InterPro" id="IPR012340">
    <property type="entry name" value="NA-bd_OB-fold"/>
</dbReference>
<evidence type="ECO:0000256" key="1">
    <source>
        <dbReference type="ARBA" id="ARBA00006767"/>
    </source>
</evidence>
<sequence length="731" mass="76934">MRLAGRCLGQKFERNVFASMWLVMSPDQTRSPESALEDQPQTSETESTTVDAVAKPQHSSGTLSPDSNGTSADGASADDVKADAALQSPPPPDPAGDDATKQSSPAASSPLDAETSAAVASASADPPTDSSAEPTISQAAPAQESAQQAKSETSTLVDAALDAPTTVTEQAPPDPTPPTAPTQQTTQIAAEVSQQAEKAGVQEESPTAPGADVTPAGDDASRKRPQIGVKDAQAIPNVPETEEAKQAAVARSGPLNVEIPKDVPLDDKMAASLDEALKSSDQPPAAKPEPSSPEGSESAAPVTPSPENPPVVEQQVGRAKPEGAPAELQAKTESSGDTAEKQPATDAEIANAGDKLEPGQRINAIVDTVTAEDVFFKITGIRNTGIAQLRQFPENKKPQVGNSLSMVVDTINDAEGTVTLSPPKAKRKPAGNWEAVAAGQIVDCMVTKTNKGGLEVSISNIRGFLPASQVDIGFVENLDAYVGQKVTVKITEVNPQKRNLIVSRRAILEEERREGEKQLWEELAIGQSRSGTVKTIKDYGVFIDLGGVDGFLHVGEISWNRIGHPSEVLSVGQQVEVKIVKLDPEARKIGLGMKQLEANPWSDAESKFAIGSEVNGKVTRTTDFGAFVELEKGVEGLVHISELDYRRVGTVDEVVNVGDQIDVKVLSVEPNRKRIALSLKALKPKPEGASRQQDSGPPPEPYKRKRKGPLRGGNTGGESSGGLFGNPDDFK</sequence>
<dbReference type="SMART" id="SM00316">
    <property type="entry name" value="S1"/>
    <property type="match status" value="4"/>
</dbReference>
<dbReference type="PROSITE" id="PS50126">
    <property type="entry name" value="S1"/>
    <property type="match status" value="4"/>
</dbReference>
<feature type="compositionally biased region" description="Low complexity" evidence="5">
    <location>
        <begin position="112"/>
        <end position="154"/>
    </location>
</feature>
<dbReference type="Pfam" id="PF00575">
    <property type="entry name" value="S1"/>
    <property type="match status" value="3"/>
</dbReference>
<feature type="domain" description="S1 motif" evidence="6">
    <location>
        <begin position="526"/>
        <end position="594"/>
    </location>
</feature>
<feature type="domain" description="S1 motif" evidence="6">
    <location>
        <begin position="359"/>
        <end position="423"/>
    </location>
</feature>
<proteinExistence type="inferred from homology"/>